<comment type="caution">
    <text evidence="1">The sequence shown here is derived from an EMBL/GenBank/DDBJ whole genome shotgun (WGS) entry which is preliminary data.</text>
</comment>
<evidence type="ECO:0000313" key="2">
    <source>
        <dbReference type="Proteomes" id="UP000734854"/>
    </source>
</evidence>
<gene>
    <name evidence="1" type="ORF">ZIOFF_000813</name>
</gene>
<sequence length="131" mass="14601">MSNYTFTKSTSSYKEAVQATEQIESPAVEFAKPSEFQGPTSGNMVIIKQNNTQLQLLVQIAKSLKDIQVDLKTIVEQTKGGIKATSLLDDLITKLQNLSLGPTESPKEGKGKLRVFRDPYKILKEEQEKLK</sequence>
<keyword evidence="2" id="KW-1185">Reference proteome</keyword>
<proteinExistence type="predicted"/>
<accession>A0A8J5LRM7</accession>
<dbReference type="AlphaFoldDB" id="A0A8J5LRM7"/>
<name>A0A8J5LRM7_ZINOF</name>
<dbReference type="EMBL" id="JACMSC010000001">
    <property type="protein sequence ID" value="KAG6535784.1"/>
    <property type="molecule type" value="Genomic_DNA"/>
</dbReference>
<protein>
    <submittedName>
        <fullName evidence="1">Uncharacterized protein</fullName>
    </submittedName>
</protein>
<organism evidence="1 2">
    <name type="scientific">Zingiber officinale</name>
    <name type="common">Ginger</name>
    <name type="synonym">Amomum zingiber</name>
    <dbReference type="NCBI Taxonomy" id="94328"/>
    <lineage>
        <taxon>Eukaryota</taxon>
        <taxon>Viridiplantae</taxon>
        <taxon>Streptophyta</taxon>
        <taxon>Embryophyta</taxon>
        <taxon>Tracheophyta</taxon>
        <taxon>Spermatophyta</taxon>
        <taxon>Magnoliopsida</taxon>
        <taxon>Liliopsida</taxon>
        <taxon>Zingiberales</taxon>
        <taxon>Zingiberaceae</taxon>
        <taxon>Zingiber</taxon>
    </lineage>
</organism>
<dbReference type="Proteomes" id="UP000734854">
    <property type="component" value="Unassembled WGS sequence"/>
</dbReference>
<reference evidence="1 2" key="1">
    <citation type="submission" date="2020-08" db="EMBL/GenBank/DDBJ databases">
        <title>Plant Genome Project.</title>
        <authorList>
            <person name="Zhang R.-G."/>
        </authorList>
    </citation>
    <scope>NUCLEOTIDE SEQUENCE [LARGE SCALE GENOMIC DNA]</scope>
    <source>
        <tissue evidence="1">Rhizome</tissue>
    </source>
</reference>
<evidence type="ECO:0000313" key="1">
    <source>
        <dbReference type="EMBL" id="KAG6535784.1"/>
    </source>
</evidence>